<keyword evidence="3" id="KW-1185">Reference proteome</keyword>
<sequence>MKVILAGSTGFIGGQVLDVCLQSPAITSLVALTRRELPAHQKLQSVIVEDFRQYPDSVREAIHGADACIWTLGKARMPDDETARRVSVEYTLAAARALQETAQKKIRFVYCSGGGAEKDQNKPLWFMQEYRRIRGQVENDLLAFAHDHASFEPYILRPGMVLSREVNLRSLVFSLGPSVKVDTLAAVMVDLALKGAERTMWENADINQAWS</sequence>
<accession>A0A9W9FLJ5</accession>
<dbReference type="Gene3D" id="3.40.50.720">
    <property type="entry name" value="NAD(P)-binding Rossmann-like Domain"/>
    <property type="match status" value="1"/>
</dbReference>
<evidence type="ECO:0000313" key="2">
    <source>
        <dbReference type="EMBL" id="KAJ5102402.1"/>
    </source>
</evidence>
<dbReference type="InterPro" id="IPR016040">
    <property type="entry name" value="NAD(P)-bd_dom"/>
</dbReference>
<protein>
    <recommendedName>
        <fullName evidence="1">NAD(P)-binding domain-containing protein</fullName>
    </recommendedName>
</protein>
<reference evidence="2" key="1">
    <citation type="submission" date="2022-11" db="EMBL/GenBank/DDBJ databases">
        <authorList>
            <person name="Petersen C."/>
        </authorList>
    </citation>
    <scope>NUCLEOTIDE SEQUENCE</scope>
    <source>
        <strain evidence="2">IBT 34128</strain>
    </source>
</reference>
<dbReference type="GeneID" id="81394374"/>
<name>A0A9W9FLJ5_9EURO</name>
<dbReference type="PANTHER" id="PTHR14097">
    <property type="entry name" value="OXIDOREDUCTASE HTATIP2"/>
    <property type="match status" value="1"/>
</dbReference>
<gene>
    <name evidence="2" type="ORF">NUU61_004624</name>
</gene>
<dbReference type="EMBL" id="JAPMSZ010000005">
    <property type="protein sequence ID" value="KAJ5102402.1"/>
    <property type="molecule type" value="Genomic_DNA"/>
</dbReference>
<evidence type="ECO:0000259" key="1">
    <source>
        <dbReference type="Pfam" id="PF13460"/>
    </source>
</evidence>
<organism evidence="2 3">
    <name type="scientific">Penicillium alfredii</name>
    <dbReference type="NCBI Taxonomy" id="1506179"/>
    <lineage>
        <taxon>Eukaryota</taxon>
        <taxon>Fungi</taxon>
        <taxon>Dikarya</taxon>
        <taxon>Ascomycota</taxon>
        <taxon>Pezizomycotina</taxon>
        <taxon>Eurotiomycetes</taxon>
        <taxon>Eurotiomycetidae</taxon>
        <taxon>Eurotiales</taxon>
        <taxon>Aspergillaceae</taxon>
        <taxon>Penicillium</taxon>
    </lineage>
</organism>
<dbReference type="PANTHER" id="PTHR14097:SF9">
    <property type="entry name" value="EPIMERASE, PUTATIVE (AFU_ORTHOLOGUE AFUA_8G07320)-RELATED"/>
    <property type="match status" value="1"/>
</dbReference>
<feature type="domain" description="NAD(P)-binding" evidence="1">
    <location>
        <begin position="7"/>
        <end position="191"/>
    </location>
</feature>
<dbReference type="AlphaFoldDB" id="A0A9W9FLJ5"/>
<reference evidence="2" key="2">
    <citation type="journal article" date="2023" name="IMA Fungus">
        <title>Comparative genomic study of the Penicillium genus elucidates a diverse pangenome and 15 lateral gene transfer events.</title>
        <authorList>
            <person name="Petersen C."/>
            <person name="Sorensen T."/>
            <person name="Nielsen M.R."/>
            <person name="Sondergaard T.E."/>
            <person name="Sorensen J.L."/>
            <person name="Fitzpatrick D.A."/>
            <person name="Frisvad J.C."/>
            <person name="Nielsen K.L."/>
        </authorList>
    </citation>
    <scope>NUCLEOTIDE SEQUENCE</scope>
    <source>
        <strain evidence="2">IBT 34128</strain>
    </source>
</reference>
<dbReference type="Pfam" id="PF13460">
    <property type="entry name" value="NAD_binding_10"/>
    <property type="match status" value="1"/>
</dbReference>
<dbReference type="OrthoDB" id="3535423at2759"/>
<dbReference type="SUPFAM" id="SSF51735">
    <property type="entry name" value="NAD(P)-binding Rossmann-fold domains"/>
    <property type="match status" value="1"/>
</dbReference>
<comment type="caution">
    <text evidence="2">The sequence shown here is derived from an EMBL/GenBank/DDBJ whole genome shotgun (WGS) entry which is preliminary data.</text>
</comment>
<proteinExistence type="predicted"/>
<dbReference type="Proteomes" id="UP001141434">
    <property type="component" value="Unassembled WGS sequence"/>
</dbReference>
<dbReference type="RefSeq" id="XP_056513233.1">
    <property type="nucleotide sequence ID" value="XM_056655206.1"/>
</dbReference>
<evidence type="ECO:0000313" key="3">
    <source>
        <dbReference type="Proteomes" id="UP001141434"/>
    </source>
</evidence>
<dbReference type="InterPro" id="IPR036291">
    <property type="entry name" value="NAD(P)-bd_dom_sf"/>
</dbReference>